<proteinExistence type="predicted"/>
<evidence type="ECO:0000313" key="4">
    <source>
        <dbReference type="Proteomes" id="UP000320806"/>
    </source>
</evidence>
<dbReference type="EMBL" id="VFMO01000001">
    <property type="protein sequence ID" value="TQJ14698.1"/>
    <property type="molecule type" value="Genomic_DNA"/>
</dbReference>
<organism evidence="3 4">
    <name type="scientific">Yimella lutea</name>
    <dbReference type="NCBI Taxonomy" id="587872"/>
    <lineage>
        <taxon>Bacteria</taxon>
        <taxon>Bacillati</taxon>
        <taxon>Actinomycetota</taxon>
        <taxon>Actinomycetes</taxon>
        <taxon>Micrococcales</taxon>
        <taxon>Dermacoccaceae</taxon>
        <taxon>Yimella</taxon>
    </lineage>
</organism>
<dbReference type="InterPro" id="IPR010982">
    <property type="entry name" value="Lambda_DNA-bd_dom_sf"/>
</dbReference>
<name>A0A542EH86_9MICO</name>
<dbReference type="AlphaFoldDB" id="A0A542EH86"/>
<comment type="caution">
    <text evidence="3">The sequence shown here is derived from an EMBL/GenBank/DDBJ whole genome shotgun (WGS) entry which is preliminary data.</text>
</comment>
<keyword evidence="4" id="KW-1185">Reference proteome</keyword>
<dbReference type="Gene3D" id="1.10.260.40">
    <property type="entry name" value="lambda repressor-like DNA-binding domains"/>
    <property type="match status" value="1"/>
</dbReference>
<feature type="region of interest" description="Disordered" evidence="1">
    <location>
        <begin position="1"/>
        <end position="32"/>
    </location>
</feature>
<feature type="domain" description="HTH cro/C1-type" evidence="2">
    <location>
        <begin position="83"/>
        <end position="117"/>
    </location>
</feature>
<dbReference type="PROSITE" id="PS50943">
    <property type="entry name" value="HTH_CROC1"/>
    <property type="match status" value="1"/>
</dbReference>
<reference evidence="3 4" key="1">
    <citation type="submission" date="2019-06" db="EMBL/GenBank/DDBJ databases">
        <title>Sequencing the genomes of 1000 actinobacteria strains.</title>
        <authorList>
            <person name="Klenk H.-P."/>
        </authorList>
    </citation>
    <scope>NUCLEOTIDE SEQUENCE [LARGE SCALE GENOMIC DNA]</scope>
    <source>
        <strain evidence="3 4">DSM 19828</strain>
    </source>
</reference>
<evidence type="ECO:0000256" key="1">
    <source>
        <dbReference type="SAM" id="MobiDB-lite"/>
    </source>
</evidence>
<sequence length="147" mass="15983">MDPDNPQEDKEAQMDTAHTAGDSPVAWSGDASGRGWSSLPDLAERVNRLFETSLTVDPGTGRVRHHSNDDVSSALVLKGIRCSPSNLSLIRSGRRDNPTAALIAGLAEFFQVTPMYFFDPVVATQVEAYLDLRNENLIAQARATRAV</sequence>
<evidence type="ECO:0000313" key="3">
    <source>
        <dbReference type="EMBL" id="TQJ14698.1"/>
    </source>
</evidence>
<accession>A0A542EH86</accession>
<dbReference type="Proteomes" id="UP000320806">
    <property type="component" value="Unassembled WGS sequence"/>
</dbReference>
<evidence type="ECO:0000259" key="2">
    <source>
        <dbReference type="PROSITE" id="PS50943"/>
    </source>
</evidence>
<dbReference type="InterPro" id="IPR001387">
    <property type="entry name" value="Cro/C1-type_HTH"/>
</dbReference>
<gene>
    <name evidence="3" type="ORF">FB459_2198</name>
</gene>
<protein>
    <recommendedName>
        <fullName evidence="2">HTH cro/C1-type domain-containing protein</fullName>
    </recommendedName>
</protein>
<dbReference type="GO" id="GO:0003677">
    <property type="term" value="F:DNA binding"/>
    <property type="evidence" value="ECO:0007669"/>
    <property type="project" value="InterPro"/>
</dbReference>